<reference evidence="6 7" key="1">
    <citation type="submission" date="2019-06" db="EMBL/GenBank/DDBJ databases">
        <title>Draft genome sequence of the filamentous fungus Phialemoniopsis curvata isolated from diesel fuel.</title>
        <authorList>
            <person name="Varaljay V.A."/>
            <person name="Lyon W.J."/>
            <person name="Crouch A.L."/>
            <person name="Drake C.E."/>
            <person name="Hollomon J.M."/>
            <person name="Nadeau L.J."/>
            <person name="Nunn H.S."/>
            <person name="Stevenson B.S."/>
            <person name="Bojanowski C.L."/>
            <person name="Crookes-Goodson W.J."/>
        </authorList>
    </citation>
    <scope>NUCLEOTIDE SEQUENCE [LARGE SCALE GENOMIC DNA]</scope>
    <source>
        <strain evidence="6 7">D216</strain>
    </source>
</reference>
<dbReference type="SUPFAM" id="SSF144232">
    <property type="entry name" value="HIT/MYND zinc finger-like"/>
    <property type="match status" value="1"/>
</dbReference>
<dbReference type="Gene3D" id="6.10.140.2220">
    <property type="match status" value="1"/>
</dbReference>
<evidence type="ECO:0000256" key="3">
    <source>
        <dbReference type="ARBA" id="ARBA00022833"/>
    </source>
</evidence>
<evidence type="ECO:0000313" key="6">
    <source>
        <dbReference type="EMBL" id="TPX11057.1"/>
    </source>
</evidence>
<feature type="domain" description="MYND-type" evidence="5">
    <location>
        <begin position="198"/>
        <end position="245"/>
    </location>
</feature>
<proteinExistence type="predicted"/>
<dbReference type="RefSeq" id="XP_030992768.1">
    <property type="nucleotide sequence ID" value="XM_031142715.1"/>
</dbReference>
<dbReference type="GO" id="GO:0008270">
    <property type="term" value="F:zinc ion binding"/>
    <property type="evidence" value="ECO:0007669"/>
    <property type="project" value="UniProtKB-KW"/>
</dbReference>
<keyword evidence="3" id="KW-0862">Zinc</keyword>
<dbReference type="Proteomes" id="UP000319257">
    <property type="component" value="Unassembled WGS sequence"/>
</dbReference>
<dbReference type="STRING" id="1093900.A0A507AU86"/>
<keyword evidence="2 4" id="KW-0863">Zinc-finger</keyword>
<comment type="caution">
    <text evidence="6">The sequence shown here is derived from an EMBL/GenBank/DDBJ whole genome shotgun (WGS) entry which is preliminary data.</text>
</comment>
<evidence type="ECO:0000259" key="5">
    <source>
        <dbReference type="PROSITE" id="PS50865"/>
    </source>
</evidence>
<keyword evidence="7" id="KW-1185">Reference proteome</keyword>
<dbReference type="PROSITE" id="PS50865">
    <property type="entry name" value="ZF_MYND_2"/>
    <property type="match status" value="1"/>
</dbReference>
<evidence type="ECO:0000256" key="1">
    <source>
        <dbReference type="ARBA" id="ARBA00022723"/>
    </source>
</evidence>
<dbReference type="AlphaFoldDB" id="A0A507AU86"/>
<organism evidence="6 7">
    <name type="scientific">Thyridium curvatum</name>
    <dbReference type="NCBI Taxonomy" id="1093900"/>
    <lineage>
        <taxon>Eukaryota</taxon>
        <taxon>Fungi</taxon>
        <taxon>Dikarya</taxon>
        <taxon>Ascomycota</taxon>
        <taxon>Pezizomycotina</taxon>
        <taxon>Sordariomycetes</taxon>
        <taxon>Sordariomycetidae</taxon>
        <taxon>Thyridiales</taxon>
        <taxon>Thyridiaceae</taxon>
        <taxon>Thyridium</taxon>
    </lineage>
</organism>
<dbReference type="Pfam" id="PF01753">
    <property type="entry name" value="zf-MYND"/>
    <property type="match status" value="1"/>
</dbReference>
<dbReference type="GeneID" id="41975365"/>
<protein>
    <recommendedName>
        <fullName evidence="5">MYND-type domain-containing protein</fullName>
    </recommendedName>
</protein>
<dbReference type="InParanoid" id="A0A507AU86"/>
<sequence length="572" mass="64350">MSLPQSAIRPVLPQEVVTALSELGATSPTARMFHDGADAVDLLFSCLPIWESDPYPKLVAEIMWLGEVSSLVSVSNKILNVITVFLHVISTRPSTDPDSNFLRECAEEALQIHEPAAERCYITYNAYEFALDLAHLSIKTPASPIAAHLGKKAQQMAYYRWLAYGRKDELHPRALMRQTGPTQPVCKAFLPDDSDVKCKGCGMGGGTLFTCSGCLVSKDGHAAFRTAYCSRECQTNDWQRHRASCRELRRINRAATLYHELLLHLYKSAHYRGIGSISEEDGFIYVKYRNDEEVHYTEKSNLRQFPEHLAPSPEVANAVVMAGKTTTDNHFGVMEKLFNAIFKGTFWREERVSVLPKNVAFVVERDLVNVTRSLLSSLEMHEVVRITTLSGLDIAFDPCGCLHGWKELISPWAKYEKHRIAMAYPEHEQFKALEAATVRLEGLWWIPDVESSQVELVSTMVDALQTQARSISGGGEMLTVLNLNNSDEFQRARAHLLDSGKTAADTKACAVRGDPTYQTYITRNGWVKRIGSQEMYDKLKQVWLTDELYEEVKDDPAKLKELWAERLGNVGL</sequence>
<dbReference type="InterPro" id="IPR002893">
    <property type="entry name" value="Znf_MYND"/>
</dbReference>
<dbReference type="OrthoDB" id="432970at2759"/>
<evidence type="ECO:0000256" key="4">
    <source>
        <dbReference type="PROSITE-ProRule" id="PRU00134"/>
    </source>
</evidence>
<accession>A0A507AU86</accession>
<dbReference type="EMBL" id="SKBQ01000050">
    <property type="protein sequence ID" value="TPX11057.1"/>
    <property type="molecule type" value="Genomic_DNA"/>
</dbReference>
<name>A0A507AU86_9PEZI</name>
<evidence type="ECO:0000313" key="7">
    <source>
        <dbReference type="Proteomes" id="UP000319257"/>
    </source>
</evidence>
<gene>
    <name evidence="6" type="ORF">E0L32_007918</name>
</gene>
<keyword evidence="1" id="KW-0479">Metal-binding</keyword>
<evidence type="ECO:0000256" key="2">
    <source>
        <dbReference type="ARBA" id="ARBA00022771"/>
    </source>
</evidence>